<dbReference type="GO" id="GO:0004553">
    <property type="term" value="F:hydrolase activity, hydrolyzing O-glycosyl compounds"/>
    <property type="evidence" value="ECO:0007669"/>
    <property type="project" value="InterPro"/>
</dbReference>
<feature type="active site" description="Proton acceptor" evidence="4">
    <location>
        <position position="43"/>
    </location>
</feature>
<evidence type="ECO:0000256" key="4">
    <source>
        <dbReference type="PIRSR" id="PIRSR606710-1"/>
    </source>
</evidence>
<evidence type="ECO:0000256" key="5">
    <source>
        <dbReference type="PIRSR" id="PIRSR606710-2"/>
    </source>
</evidence>
<gene>
    <name evidence="9" type="ORF">H9966_02250</name>
</gene>
<evidence type="ECO:0000256" key="2">
    <source>
        <dbReference type="ARBA" id="ARBA00022801"/>
    </source>
</evidence>
<feature type="domain" description="Beta-xylosidase C-terminal Concanavalin A-like" evidence="8">
    <location>
        <begin position="328"/>
        <end position="530"/>
    </location>
</feature>
<dbReference type="GO" id="GO:0005975">
    <property type="term" value="P:carbohydrate metabolic process"/>
    <property type="evidence" value="ECO:0007669"/>
    <property type="project" value="InterPro"/>
</dbReference>
<dbReference type="PANTHER" id="PTHR42812:SF12">
    <property type="entry name" value="BETA-XYLOSIDASE-RELATED"/>
    <property type="match status" value="1"/>
</dbReference>
<dbReference type="PANTHER" id="PTHR42812">
    <property type="entry name" value="BETA-XYLOSIDASE"/>
    <property type="match status" value="1"/>
</dbReference>
<organism evidence="9 10">
    <name type="scientific">Candidatus Prevotella avicola</name>
    <dbReference type="NCBI Taxonomy" id="2838738"/>
    <lineage>
        <taxon>Bacteria</taxon>
        <taxon>Pseudomonadati</taxon>
        <taxon>Bacteroidota</taxon>
        <taxon>Bacteroidia</taxon>
        <taxon>Bacteroidales</taxon>
        <taxon>Prevotellaceae</taxon>
        <taxon>Prevotella</taxon>
    </lineage>
</organism>
<dbReference type="InterPro" id="IPR051795">
    <property type="entry name" value="Glycosyl_Hydrlase_43"/>
</dbReference>
<feature type="site" description="Important for catalytic activity, responsible for pKa modulation of the active site Glu and correct orientation of both the proton donor and substrate" evidence="5">
    <location>
        <position position="154"/>
    </location>
</feature>
<dbReference type="InterPro" id="IPR023296">
    <property type="entry name" value="Glyco_hydro_beta-prop_sf"/>
</dbReference>
<feature type="signal peptide" evidence="7">
    <location>
        <begin position="1"/>
        <end position="21"/>
    </location>
</feature>
<keyword evidence="2 6" id="KW-0378">Hydrolase</keyword>
<dbReference type="Gene3D" id="2.60.120.200">
    <property type="match status" value="1"/>
</dbReference>
<dbReference type="SUPFAM" id="SSF49899">
    <property type="entry name" value="Concanavalin A-like lectins/glucanases"/>
    <property type="match status" value="1"/>
</dbReference>
<evidence type="ECO:0000313" key="10">
    <source>
        <dbReference type="Proteomes" id="UP000824055"/>
    </source>
</evidence>
<dbReference type="InterPro" id="IPR013320">
    <property type="entry name" value="ConA-like_dom_sf"/>
</dbReference>
<sequence>MKISLLATALLASMLSTAVFAQPHKGKRVETFRNPMMWADVPDPDVIRVGEDFYLVTTTMHLMPGAPIMRSRDLVHWQTESFLFDKLTDSPKYDMEEGTVYGRGQWATSLRYHDGKFYALFAPNDSQGGDTYIYTTKDPAKGWTLLSRLPHFHDASLFFDDDDRVYVFSGTGRLQELEPDFSAIKKDGVDVQLPVRDADETGLLEGSRVIKHDGKYYLLMISWPAGKPRRQVCYRADKITGPYEKKVILESEYGGFPYVGQGTIVDDSKGNWYGVIFQDRGGVGRVLTLMPCRWIDGWPILGDENGKVPTMMPVPVQGQKVGEPLVTSDDFSGKKLKMQWQWNHNPIDEAWSLTERPGFLRLHTNKVVSNLFEARNTISQRMEGPRCSAYVKLDISGMKDGDRAGFAAFNGNSGVLMVCRDGGETYLTMQEQVVALTEREKLVTSVEIDEKGRTKLEGNTVYLRIDADFNPNRDIATFYYSVDGKNWYKIGSDFKMVFDYTRLFMGTRYAIFNYATKQAGGYVDVDDFQYAKNM</sequence>
<reference evidence="9" key="1">
    <citation type="journal article" date="2021" name="PeerJ">
        <title>Extensive microbial diversity within the chicken gut microbiome revealed by metagenomics and culture.</title>
        <authorList>
            <person name="Gilroy R."/>
            <person name="Ravi A."/>
            <person name="Getino M."/>
            <person name="Pursley I."/>
            <person name="Horton D.L."/>
            <person name="Alikhan N.F."/>
            <person name="Baker D."/>
            <person name="Gharbi K."/>
            <person name="Hall N."/>
            <person name="Watson M."/>
            <person name="Adriaenssens E.M."/>
            <person name="Foster-Nyarko E."/>
            <person name="Jarju S."/>
            <person name="Secka A."/>
            <person name="Antonio M."/>
            <person name="Oren A."/>
            <person name="Chaudhuri R.R."/>
            <person name="La Ragione R."/>
            <person name="Hildebrand F."/>
            <person name="Pallen M.J."/>
        </authorList>
    </citation>
    <scope>NUCLEOTIDE SEQUENCE</scope>
    <source>
        <strain evidence="9">ChiHecec3B27-8219</strain>
    </source>
</reference>
<dbReference type="Gene3D" id="2.115.10.20">
    <property type="entry name" value="Glycosyl hydrolase domain, family 43"/>
    <property type="match status" value="1"/>
</dbReference>
<dbReference type="SUPFAM" id="SSF75005">
    <property type="entry name" value="Arabinanase/levansucrase/invertase"/>
    <property type="match status" value="1"/>
</dbReference>
<comment type="caution">
    <text evidence="9">The sequence shown here is derived from an EMBL/GenBank/DDBJ whole genome shotgun (WGS) entry which is preliminary data.</text>
</comment>
<reference evidence="9" key="2">
    <citation type="submission" date="2021-04" db="EMBL/GenBank/DDBJ databases">
        <authorList>
            <person name="Gilroy R."/>
        </authorList>
    </citation>
    <scope>NUCLEOTIDE SEQUENCE</scope>
    <source>
        <strain evidence="9">ChiHecec3B27-8219</strain>
    </source>
</reference>
<dbReference type="EMBL" id="DXBE01000021">
    <property type="protein sequence ID" value="HIZ68695.1"/>
    <property type="molecule type" value="Genomic_DNA"/>
</dbReference>
<feature type="chain" id="PRO_5039093841" evidence="7">
    <location>
        <begin position="22"/>
        <end position="534"/>
    </location>
</feature>
<evidence type="ECO:0000259" key="8">
    <source>
        <dbReference type="Pfam" id="PF17851"/>
    </source>
</evidence>
<dbReference type="Proteomes" id="UP000824055">
    <property type="component" value="Unassembled WGS sequence"/>
</dbReference>
<feature type="active site" description="Proton donor" evidence="4">
    <location>
        <position position="205"/>
    </location>
</feature>
<keyword evidence="7" id="KW-0732">Signal</keyword>
<dbReference type="Pfam" id="PF17851">
    <property type="entry name" value="GH43_C2"/>
    <property type="match status" value="1"/>
</dbReference>
<evidence type="ECO:0000256" key="6">
    <source>
        <dbReference type="RuleBase" id="RU361187"/>
    </source>
</evidence>
<accession>A0A9D2FYB9</accession>
<evidence type="ECO:0000256" key="7">
    <source>
        <dbReference type="SAM" id="SignalP"/>
    </source>
</evidence>
<comment type="similarity">
    <text evidence="1 6">Belongs to the glycosyl hydrolase 43 family.</text>
</comment>
<evidence type="ECO:0000313" key="9">
    <source>
        <dbReference type="EMBL" id="HIZ68695.1"/>
    </source>
</evidence>
<dbReference type="AlphaFoldDB" id="A0A9D2FYB9"/>
<keyword evidence="3 6" id="KW-0326">Glycosidase</keyword>
<dbReference type="InterPro" id="IPR006710">
    <property type="entry name" value="Glyco_hydro_43"/>
</dbReference>
<name>A0A9D2FYB9_9BACT</name>
<evidence type="ECO:0000256" key="1">
    <source>
        <dbReference type="ARBA" id="ARBA00009865"/>
    </source>
</evidence>
<proteinExistence type="inferred from homology"/>
<dbReference type="CDD" id="cd09001">
    <property type="entry name" value="GH43_FsAxh1-like"/>
    <property type="match status" value="1"/>
</dbReference>
<protein>
    <submittedName>
        <fullName evidence="9">Glycoside hydrolase 43 family protein</fullName>
    </submittedName>
</protein>
<dbReference type="Pfam" id="PF04616">
    <property type="entry name" value="Glyco_hydro_43"/>
    <property type="match status" value="1"/>
</dbReference>
<dbReference type="InterPro" id="IPR041542">
    <property type="entry name" value="GH43_C2"/>
</dbReference>
<evidence type="ECO:0000256" key="3">
    <source>
        <dbReference type="ARBA" id="ARBA00023295"/>
    </source>
</evidence>